<feature type="compositionally biased region" description="Polar residues" evidence="1">
    <location>
        <begin position="19"/>
        <end position="29"/>
    </location>
</feature>
<name>A0AAV7QFL9_PLEWA</name>
<accession>A0AAV7QFL9</accession>
<protein>
    <submittedName>
        <fullName evidence="3">Uncharacterized protein</fullName>
    </submittedName>
</protein>
<evidence type="ECO:0000313" key="3">
    <source>
        <dbReference type="EMBL" id="KAJ1139043.1"/>
    </source>
</evidence>
<proteinExistence type="predicted"/>
<feature type="chain" id="PRO_5043563596" evidence="2">
    <location>
        <begin position="16"/>
        <end position="118"/>
    </location>
</feature>
<keyword evidence="2" id="KW-0732">Signal</keyword>
<dbReference type="AlphaFoldDB" id="A0AAV7QFL9"/>
<organism evidence="3 4">
    <name type="scientific">Pleurodeles waltl</name>
    <name type="common">Iberian ribbed newt</name>
    <dbReference type="NCBI Taxonomy" id="8319"/>
    <lineage>
        <taxon>Eukaryota</taxon>
        <taxon>Metazoa</taxon>
        <taxon>Chordata</taxon>
        <taxon>Craniata</taxon>
        <taxon>Vertebrata</taxon>
        <taxon>Euteleostomi</taxon>
        <taxon>Amphibia</taxon>
        <taxon>Batrachia</taxon>
        <taxon>Caudata</taxon>
        <taxon>Salamandroidea</taxon>
        <taxon>Salamandridae</taxon>
        <taxon>Pleurodelinae</taxon>
        <taxon>Pleurodeles</taxon>
    </lineage>
</organism>
<evidence type="ECO:0000256" key="2">
    <source>
        <dbReference type="SAM" id="SignalP"/>
    </source>
</evidence>
<keyword evidence="4" id="KW-1185">Reference proteome</keyword>
<feature type="signal peptide" evidence="2">
    <location>
        <begin position="1"/>
        <end position="15"/>
    </location>
</feature>
<evidence type="ECO:0000256" key="1">
    <source>
        <dbReference type="SAM" id="MobiDB-lite"/>
    </source>
</evidence>
<evidence type="ECO:0000313" key="4">
    <source>
        <dbReference type="Proteomes" id="UP001066276"/>
    </source>
</evidence>
<dbReference type="EMBL" id="JANPWB010000010">
    <property type="protein sequence ID" value="KAJ1139043.1"/>
    <property type="molecule type" value="Genomic_DNA"/>
</dbReference>
<gene>
    <name evidence="3" type="ORF">NDU88_005420</name>
</gene>
<feature type="region of interest" description="Disordered" evidence="1">
    <location>
        <begin position="19"/>
        <end position="48"/>
    </location>
</feature>
<comment type="caution">
    <text evidence="3">The sequence shown here is derived from an EMBL/GenBank/DDBJ whole genome shotgun (WGS) entry which is preliminary data.</text>
</comment>
<reference evidence="3" key="1">
    <citation type="journal article" date="2022" name="bioRxiv">
        <title>Sequencing and chromosome-scale assembly of the giantPleurodeles waltlgenome.</title>
        <authorList>
            <person name="Brown T."/>
            <person name="Elewa A."/>
            <person name="Iarovenko S."/>
            <person name="Subramanian E."/>
            <person name="Araus A.J."/>
            <person name="Petzold A."/>
            <person name="Susuki M."/>
            <person name="Suzuki K.-i.T."/>
            <person name="Hayashi T."/>
            <person name="Toyoda A."/>
            <person name="Oliveira C."/>
            <person name="Osipova E."/>
            <person name="Leigh N.D."/>
            <person name="Simon A."/>
            <person name="Yun M.H."/>
        </authorList>
    </citation>
    <scope>NUCLEOTIDE SEQUENCE</scope>
    <source>
        <strain evidence="3">20211129_DDA</strain>
        <tissue evidence="3">Liver</tissue>
    </source>
</reference>
<dbReference type="Proteomes" id="UP001066276">
    <property type="component" value="Chromosome 6"/>
</dbReference>
<sequence length="118" mass="12870">MGWVLVASGNLLTLAGFTSTGVSRTQQDEQYAETRDARSPHSSRRAVSHQRPLLVRVAVLSNDRGVSDEIRAGSTRLLELSESAGALESHGCGRQRRHRSRAAVPTNCGLDCLSTLWR</sequence>